<evidence type="ECO:0000256" key="8">
    <source>
        <dbReference type="ARBA" id="ARBA00023170"/>
    </source>
</evidence>
<dbReference type="AlphaFoldDB" id="A0A271J0I6"/>
<sequence>MRLRSCLALAAIVGSLSLAPAALAQTTGQLSGTVRDAQSGEAIIGASVLVEGTTQGASTNIDGEFRIIGVRPGAYTLVASYIGYATTRLEGVRVNVDLTTTVELELTSETVQTEEVVVTASADLVRRDLTSSEFRVTSDAIESLPVQEVGDILSTQAGVTTSGAGIHIRGGRSKEVAYFVDGVRVTDAYDGSVSVQIENEGIEELQIIAGTYNAEYGQANSGIINVVTKDPGTEFEGNVELFSGTYAVSGDGGADALRGSNTGDYPLLANLPYIDVDPYSYLGVNPTQYVNGQASLSGPILADRLGFFALGRYFRNDGWLYGSRVFNTDGTPGDSALVPMNAFEKYSGQATLKLRASNRINLSLTTLASLTTGDGGSSAFDFRLNPDGIRSYRDEGLTANLQLTHTLSNTAFYTLNASTFYKRNRTAAFDTIEEYEDNAFLLQTPEFVYTGYDGNGLPTDSIAVLQGPGRFLRGGVDLGRFQRETRNLSFKGDLTWQALEQHLVKTGLEVRLDDIYLENYGLTLADDGTLQIPGPGTNEYQLIEDVRPLTVSAYLQDKAEYESFVINAGLRFDYFDSNGQIPADPEDPNAFNPQKRINRFNDLDGDGQISEAEEVDENRTTLEQRLGYFYEDATPKFQVSPRLGVAYPITAQGVIHFSYGYFFQIPTYEFLFANPGYRVGTSSGTYGPYGNPDLDPQRTVMYEIGLQQGFGDDFLLDVTGFYRDIEDWVSVGFPIDGTLPGVDYLIYENLDFSNVRGITAALSKRFNGRFSFDVDYTFQVAEGSNSDPNDAIAARSGADAPTLRIIPLNWDQRHTFNASLFVGGGGWGASAIGRFGTGYPYTPAADPGGDRIGTLPAIPTNALRRPATASVDLYAFRQFDLGGVAPRVFLQVYNLLDARNATGVYGDTGLPDVTFLNVGAQDDPGYYVRPDFYQEPRRIQLGLSVGF</sequence>
<dbReference type="GO" id="GO:0015344">
    <property type="term" value="F:siderophore uptake transmembrane transporter activity"/>
    <property type="evidence" value="ECO:0007669"/>
    <property type="project" value="TreeGrafter"/>
</dbReference>
<keyword evidence="9 10" id="KW-0998">Cell outer membrane</keyword>
<comment type="subcellular location">
    <subcellularLocation>
        <location evidence="1 10">Cell outer membrane</location>
        <topology evidence="1 10">Multi-pass membrane protein</topology>
    </subcellularLocation>
</comment>
<dbReference type="RefSeq" id="WP_095510221.1">
    <property type="nucleotide sequence ID" value="NZ_MQWD01000001.1"/>
</dbReference>
<evidence type="ECO:0000259" key="14">
    <source>
        <dbReference type="Pfam" id="PF07715"/>
    </source>
</evidence>
<comment type="caution">
    <text evidence="15">The sequence shown here is derived from an EMBL/GenBank/DDBJ whole genome shotgun (WGS) entry which is preliminary data.</text>
</comment>
<evidence type="ECO:0000256" key="1">
    <source>
        <dbReference type="ARBA" id="ARBA00004571"/>
    </source>
</evidence>
<name>A0A271J0I6_9BACT</name>
<evidence type="ECO:0000313" key="15">
    <source>
        <dbReference type="EMBL" id="PAP76564.1"/>
    </source>
</evidence>
<dbReference type="Gene3D" id="2.40.170.20">
    <property type="entry name" value="TonB-dependent receptor, beta-barrel domain"/>
    <property type="match status" value="1"/>
</dbReference>
<dbReference type="InterPro" id="IPR008969">
    <property type="entry name" value="CarboxyPept-like_regulatory"/>
</dbReference>
<dbReference type="Pfam" id="PF07715">
    <property type="entry name" value="Plug"/>
    <property type="match status" value="1"/>
</dbReference>
<evidence type="ECO:0000256" key="4">
    <source>
        <dbReference type="ARBA" id="ARBA00022692"/>
    </source>
</evidence>
<dbReference type="SUPFAM" id="SSF56935">
    <property type="entry name" value="Porins"/>
    <property type="match status" value="1"/>
</dbReference>
<proteinExistence type="inferred from homology"/>
<evidence type="ECO:0000256" key="3">
    <source>
        <dbReference type="ARBA" id="ARBA00022452"/>
    </source>
</evidence>
<feature type="signal peptide" evidence="12">
    <location>
        <begin position="1"/>
        <end position="24"/>
    </location>
</feature>
<evidence type="ECO:0000256" key="6">
    <source>
        <dbReference type="ARBA" id="ARBA00023077"/>
    </source>
</evidence>
<dbReference type="OrthoDB" id="9757908at2"/>
<evidence type="ECO:0000313" key="16">
    <source>
        <dbReference type="Proteomes" id="UP000216339"/>
    </source>
</evidence>
<accession>A0A271J0I6</accession>
<organism evidence="15 16">
    <name type="scientific">Rubrivirga marina</name>
    <dbReference type="NCBI Taxonomy" id="1196024"/>
    <lineage>
        <taxon>Bacteria</taxon>
        <taxon>Pseudomonadati</taxon>
        <taxon>Rhodothermota</taxon>
        <taxon>Rhodothermia</taxon>
        <taxon>Rhodothermales</taxon>
        <taxon>Rubricoccaceae</taxon>
        <taxon>Rubrivirga</taxon>
    </lineage>
</organism>
<evidence type="ECO:0000256" key="9">
    <source>
        <dbReference type="ARBA" id="ARBA00023237"/>
    </source>
</evidence>
<dbReference type="GO" id="GO:0044718">
    <property type="term" value="P:siderophore transmembrane transport"/>
    <property type="evidence" value="ECO:0007669"/>
    <property type="project" value="TreeGrafter"/>
</dbReference>
<keyword evidence="2 10" id="KW-0813">Transport</keyword>
<evidence type="ECO:0000256" key="7">
    <source>
        <dbReference type="ARBA" id="ARBA00023136"/>
    </source>
</evidence>
<evidence type="ECO:0008006" key="17">
    <source>
        <dbReference type="Google" id="ProtNLM"/>
    </source>
</evidence>
<dbReference type="Pfam" id="PF00593">
    <property type="entry name" value="TonB_dep_Rec_b-barrel"/>
    <property type="match status" value="1"/>
</dbReference>
<feature type="domain" description="TonB-dependent receptor-like beta-barrel" evidence="13">
    <location>
        <begin position="375"/>
        <end position="895"/>
    </location>
</feature>
<dbReference type="PANTHER" id="PTHR30069">
    <property type="entry name" value="TONB-DEPENDENT OUTER MEMBRANE RECEPTOR"/>
    <property type="match status" value="1"/>
</dbReference>
<evidence type="ECO:0000259" key="13">
    <source>
        <dbReference type="Pfam" id="PF00593"/>
    </source>
</evidence>
<dbReference type="Gene3D" id="2.170.130.10">
    <property type="entry name" value="TonB-dependent receptor, plug domain"/>
    <property type="match status" value="1"/>
</dbReference>
<dbReference type="GO" id="GO:0009279">
    <property type="term" value="C:cell outer membrane"/>
    <property type="evidence" value="ECO:0007669"/>
    <property type="project" value="UniProtKB-SubCell"/>
</dbReference>
<dbReference type="InterPro" id="IPR039426">
    <property type="entry name" value="TonB-dep_rcpt-like"/>
</dbReference>
<dbReference type="PANTHER" id="PTHR30069:SF29">
    <property type="entry name" value="HEMOGLOBIN AND HEMOGLOBIN-HAPTOGLOBIN-BINDING PROTEIN 1-RELATED"/>
    <property type="match status" value="1"/>
</dbReference>
<dbReference type="PROSITE" id="PS52016">
    <property type="entry name" value="TONB_DEPENDENT_REC_3"/>
    <property type="match status" value="1"/>
</dbReference>
<dbReference type="Gene3D" id="2.60.40.1120">
    <property type="entry name" value="Carboxypeptidase-like, regulatory domain"/>
    <property type="match status" value="1"/>
</dbReference>
<dbReference type="EMBL" id="MQWD01000001">
    <property type="protein sequence ID" value="PAP76564.1"/>
    <property type="molecule type" value="Genomic_DNA"/>
</dbReference>
<keyword evidence="4 10" id="KW-0812">Transmembrane</keyword>
<keyword evidence="8" id="KW-0675">Receptor</keyword>
<dbReference type="Pfam" id="PF13715">
    <property type="entry name" value="CarbopepD_reg_2"/>
    <property type="match status" value="1"/>
</dbReference>
<evidence type="ECO:0000256" key="11">
    <source>
        <dbReference type="RuleBase" id="RU003357"/>
    </source>
</evidence>
<dbReference type="InterPro" id="IPR037066">
    <property type="entry name" value="Plug_dom_sf"/>
</dbReference>
<gene>
    <name evidence="15" type="ORF">BSZ37_08975</name>
</gene>
<protein>
    <recommendedName>
        <fullName evidence="17">TonB-dependent receptor</fullName>
    </recommendedName>
</protein>
<comment type="similarity">
    <text evidence="10 11">Belongs to the TonB-dependent receptor family.</text>
</comment>
<keyword evidence="16" id="KW-1185">Reference proteome</keyword>
<evidence type="ECO:0000256" key="12">
    <source>
        <dbReference type="SAM" id="SignalP"/>
    </source>
</evidence>
<reference evidence="15 16" key="1">
    <citation type="submission" date="2016-11" db="EMBL/GenBank/DDBJ databases">
        <title>Study of marine rhodopsin-containing bacteria.</title>
        <authorList>
            <person name="Yoshizawa S."/>
            <person name="Kumagai Y."/>
            <person name="Kogure K."/>
        </authorList>
    </citation>
    <scope>NUCLEOTIDE SEQUENCE [LARGE SCALE GENOMIC DNA]</scope>
    <source>
        <strain evidence="15 16">SAORIC-28</strain>
    </source>
</reference>
<feature type="chain" id="PRO_5012312189" description="TonB-dependent receptor" evidence="12">
    <location>
        <begin position="25"/>
        <end position="947"/>
    </location>
</feature>
<keyword evidence="5 12" id="KW-0732">Signal</keyword>
<dbReference type="Proteomes" id="UP000216339">
    <property type="component" value="Unassembled WGS sequence"/>
</dbReference>
<keyword evidence="3 10" id="KW-1134">Transmembrane beta strand</keyword>
<evidence type="ECO:0000256" key="2">
    <source>
        <dbReference type="ARBA" id="ARBA00022448"/>
    </source>
</evidence>
<keyword evidence="7 10" id="KW-0472">Membrane</keyword>
<dbReference type="InterPro" id="IPR012910">
    <property type="entry name" value="Plug_dom"/>
</dbReference>
<evidence type="ECO:0000256" key="10">
    <source>
        <dbReference type="PROSITE-ProRule" id="PRU01360"/>
    </source>
</evidence>
<keyword evidence="6 11" id="KW-0798">TonB box</keyword>
<feature type="domain" description="TonB-dependent receptor plug" evidence="14">
    <location>
        <begin position="127"/>
        <end position="222"/>
    </location>
</feature>
<evidence type="ECO:0000256" key="5">
    <source>
        <dbReference type="ARBA" id="ARBA00022729"/>
    </source>
</evidence>
<dbReference type="SUPFAM" id="SSF49464">
    <property type="entry name" value="Carboxypeptidase regulatory domain-like"/>
    <property type="match status" value="1"/>
</dbReference>
<dbReference type="InterPro" id="IPR036942">
    <property type="entry name" value="Beta-barrel_TonB_sf"/>
</dbReference>
<dbReference type="InterPro" id="IPR000531">
    <property type="entry name" value="Beta-barrel_TonB"/>
</dbReference>